<proteinExistence type="predicted"/>
<evidence type="ECO:0000313" key="2">
    <source>
        <dbReference type="EMBL" id="BBY08084.1"/>
    </source>
</evidence>
<evidence type="ECO:0008006" key="6">
    <source>
        <dbReference type="Google" id="ProtNLM"/>
    </source>
</evidence>
<dbReference type="Proteomes" id="UP000192374">
    <property type="component" value="Unassembled WGS sequence"/>
</dbReference>
<dbReference type="EMBL" id="AP022583">
    <property type="protein sequence ID" value="BBY08084.1"/>
    <property type="molecule type" value="Genomic_DNA"/>
</dbReference>
<feature type="transmembrane region" description="Helical" evidence="1">
    <location>
        <begin position="258"/>
        <end position="277"/>
    </location>
</feature>
<dbReference type="EMBL" id="MVIC01000006">
    <property type="protein sequence ID" value="ORB16869.1"/>
    <property type="molecule type" value="Genomic_DNA"/>
</dbReference>
<feature type="transmembrane region" description="Helical" evidence="1">
    <location>
        <begin position="134"/>
        <end position="155"/>
    </location>
</feature>
<accession>A0A7I7PHK6</accession>
<dbReference type="PANTHER" id="PTHR40761">
    <property type="entry name" value="CONSERVED INTEGRAL MEMBRANE ALANINE VALINE AND LEUCINE RICH PROTEIN-RELATED"/>
    <property type="match status" value="1"/>
</dbReference>
<gene>
    <name evidence="3" type="ORF">BST37_05465</name>
    <name evidence="2" type="ORF">MNVI_34020</name>
</gene>
<organism evidence="2 5">
    <name type="scientific">Mycobacterium noviomagense</name>
    <dbReference type="NCBI Taxonomy" id="459858"/>
    <lineage>
        <taxon>Bacteria</taxon>
        <taxon>Bacillati</taxon>
        <taxon>Actinomycetota</taxon>
        <taxon>Actinomycetes</taxon>
        <taxon>Mycobacteriales</taxon>
        <taxon>Mycobacteriaceae</taxon>
        <taxon>Mycobacterium</taxon>
    </lineage>
</organism>
<dbReference type="RefSeq" id="WP_083086744.1">
    <property type="nucleotide sequence ID" value="NZ_AP022583.1"/>
</dbReference>
<feature type="transmembrane region" description="Helical" evidence="1">
    <location>
        <begin position="232"/>
        <end position="252"/>
    </location>
</feature>
<evidence type="ECO:0000313" key="4">
    <source>
        <dbReference type="Proteomes" id="UP000192374"/>
    </source>
</evidence>
<feature type="transmembrane region" description="Helical" evidence="1">
    <location>
        <begin position="6"/>
        <end position="25"/>
    </location>
</feature>
<protein>
    <recommendedName>
        <fullName evidence="6">Integral membrane protein</fullName>
    </recommendedName>
</protein>
<evidence type="ECO:0000313" key="3">
    <source>
        <dbReference type="EMBL" id="ORB16869.1"/>
    </source>
</evidence>
<dbReference type="Proteomes" id="UP000466894">
    <property type="component" value="Chromosome"/>
</dbReference>
<feature type="transmembrane region" description="Helical" evidence="1">
    <location>
        <begin position="46"/>
        <end position="69"/>
    </location>
</feature>
<reference evidence="2 5" key="2">
    <citation type="journal article" date="2019" name="Emerg. Microbes Infect.">
        <title>Comprehensive subspecies identification of 175 nontuberculous mycobacteria species based on 7547 genomic profiles.</title>
        <authorList>
            <person name="Matsumoto Y."/>
            <person name="Kinjo T."/>
            <person name="Motooka D."/>
            <person name="Nabeya D."/>
            <person name="Jung N."/>
            <person name="Uechi K."/>
            <person name="Horii T."/>
            <person name="Iida T."/>
            <person name="Fujita J."/>
            <person name="Nakamura S."/>
        </authorList>
    </citation>
    <scope>NUCLEOTIDE SEQUENCE [LARGE SCALE GENOMIC DNA]</scope>
    <source>
        <strain evidence="2 5">JCM 16367</strain>
    </source>
</reference>
<sequence>MPKADIAALLALSAAVFIAIGNVIHQRAARQVTDKPVGHVGLFARLLRYPWWWVGSLVGAVGFGLQAAALGLGSVLLVQALLVTALLFALPINARVNHRRMTKREWIWAALLAGAVAIVVTIGHPSAGHARASIATWAITLLIIGPALVACLVAARRRSGPIVAVLLAIASALSWALFAVLTKGVMGALGGGVGALLRAPEFYGWLLAGLGATVWQQSSFRAGALTASLPTLTVCQPLLGSVLGIAMLGEVLRPGQAGWSTLAVAVVVMLAATVALARDEAATVALDRSDDMAATRQPAMSPGR</sequence>
<feature type="transmembrane region" description="Helical" evidence="1">
    <location>
        <begin position="162"/>
        <end position="182"/>
    </location>
</feature>
<reference evidence="2" key="3">
    <citation type="submission" date="2020-02" db="EMBL/GenBank/DDBJ databases">
        <authorList>
            <person name="Matsumoto Y."/>
            <person name="Motooka D."/>
            <person name="Nakamura S."/>
        </authorList>
    </citation>
    <scope>NUCLEOTIDE SEQUENCE</scope>
    <source>
        <strain evidence="2">JCM 16367</strain>
    </source>
</reference>
<name>A0A7I7PHK6_9MYCO</name>
<keyword evidence="1" id="KW-1133">Transmembrane helix</keyword>
<feature type="transmembrane region" description="Helical" evidence="1">
    <location>
        <begin position="75"/>
        <end position="94"/>
    </location>
</feature>
<keyword evidence="1" id="KW-0812">Transmembrane</keyword>
<dbReference type="AlphaFoldDB" id="A0A7I7PHK6"/>
<feature type="transmembrane region" description="Helical" evidence="1">
    <location>
        <begin position="202"/>
        <end position="220"/>
    </location>
</feature>
<dbReference type="NCBIfam" id="NF038012">
    <property type="entry name" value="DMT_1"/>
    <property type="match status" value="1"/>
</dbReference>
<keyword evidence="1" id="KW-0472">Membrane</keyword>
<keyword evidence="4" id="KW-1185">Reference proteome</keyword>
<evidence type="ECO:0000256" key="1">
    <source>
        <dbReference type="SAM" id="Phobius"/>
    </source>
</evidence>
<dbReference type="KEGG" id="mnv:MNVI_34020"/>
<feature type="transmembrane region" description="Helical" evidence="1">
    <location>
        <begin position="106"/>
        <end position="122"/>
    </location>
</feature>
<dbReference type="OrthoDB" id="4761185at2"/>
<reference evidence="3 4" key="1">
    <citation type="submission" date="2017-02" db="EMBL/GenBank/DDBJ databases">
        <title>The new phylogeny of genus Mycobacterium.</title>
        <authorList>
            <person name="Tortoli E."/>
            <person name="Trovato A."/>
            <person name="Cirillo D.M."/>
        </authorList>
    </citation>
    <scope>NUCLEOTIDE SEQUENCE [LARGE SCALE GENOMIC DNA]</scope>
    <source>
        <strain evidence="3 4">DSM 45145</strain>
    </source>
</reference>
<dbReference type="PANTHER" id="PTHR40761:SF1">
    <property type="entry name" value="CONSERVED INTEGRAL MEMBRANE ALANINE VALINE AND LEUCINE RICH PROTEIN-RELATED"/>
    <property type="match status" value="1"/>
</dbReference>
<evidence type="ECO:0000313" key="5">
    <source>
        <dbReference type="Proteomes" id="UP000466894"/>
    </source>
</evidence>